<feature type="region of interest" description="Disordered" evidence="1">
    <location>
        <begin position="152"/>
        <end position="173"/>
    </location>
</feature>
<evidence type="ECO:0000256" key="1">
    <source>
        <dbReference type="SAM" id="MobiDB-lite"/>
    </source>
</evidence>
<gene>
    <name evidence="2" type="ORF">UY3_09900</name>
</gene>
<feature type="compositionally biased region" description="Polar residues" evidence="1">
    <location>
        <begin position="51"/>
        <end position="70"/>
    </location>
</feature>
<dbReference type="Proteomes" id="UP000031443">
    <property type="component" value="Unassembled WGS sequence"/>
</dbReference>
<feature type="region of interest" description="Disordered" evidence="1">
    <location>
        <begin position="1"/>
        <end position="117"/>
    </location>
</feature>
<keyword evidence="3" id="KW-1185">Reference proteome</keyword>
<proteinExistence type="predicted"/>
<dbReference type="AlphaFoldDB" id="M7BXX4"/>
<dbReference type="EMBL" id="KB538019">
    <property type="protein sequence ID" value="EMP32947.1"/>
    <property type="molecule type" value="Genomic_DNA"/>
</dbReference>
<feature type="compositionally biased region" description="Polar residues" evidence="1">
    <location>
        <begin position="1"/>
        <end position="11"/>
    </location>
</feature>
<reference evidence="3" key="1">
    <citation type="journal article" date="2013" name="Nat. Genet.">
        <title>The draft genomes of soft-shell turtle and green sea turtle yield insights into the development and evolution of the turtle-specific body plan.</title>
        <authorList>
            <person name="Wang Z."/>
            <person name="Pascual-Anaya J."/>
            <person name="Zadissa A."/>
            <person name="Li W."/>
            <person name="Niimura Y."/>
            <person name="Huang Z."/>
            <person name="Li C."/>
            <person name="White S."/>
            <person name="Xiong Z."/>
            <person name="Fang D."/>
            <person name="Wang B."/>
            <person name="Ming Y."/>
            <person name="Chen Y."/>
            <person name="Zheng Y."/>
            <person name="Kuraku S."/>
            <person name="Pignatelli M."/>
            <person name="Herrero J."/>
            <person name="Beal K."/>
            <person name="Nozawa M."/>
            <person name="Li Q."/>
            <person name="Wang J."/>
            <person name="Zhang H."/>
            <person name="Yu L."/>
            <person name="Shigenobu S."/>
            <person name="Wang J."/>
            <person name="Liu J."/>
            <person name="Flicek P."/>
            <person name="Searle S."/>
            <person name="Wang J."/>
            <person name="Kuratani S."/>
            <person name="Yin Y."/>
            <person name="Aken B."/>
            <person name="Zhang G."/>
            <person name="Irie N."/>
        </authorList>
    </citation>
    <scope>NUCLEOTIDE SEQUENCE [LARGE SCALE GENOMIC DNA]</scope>
</reference>
<name>M7BXX4_CHEMY</name>
<accession>M7BXX4</accession>
<evidence type="ECO:0000313" key="3">
    <source>
        <dbReference type="Proteomes" id="UP000031443"/>
    </source>
</evidence>
<organism evidence="2 3">
    <name type="scientific">Chelonia mydas</name>
    <name type="common">Green sea-turtle</name>
    <name type="synonym">Chelonia agassizi</name>
    <dbReference type="NCBI Taxonomy" id="8469"/>
    <lineage>
        <taxon>Eukaryota</taxon>
        <taxon>Metazoa</taxon>
        <taxon>Chordata</taxon>
        <taxon>Craniata</taxon>
        <taxon>Vertebrata</taxon>
        <taxon>Euteleostomi</taxon>
        <taxon>Archelosauria</taxon>
        <taxon>Testudinata</taxon>
        <taxon>Testudines</taxon>
        <taxon>Cryptodira</taxon>
        <taxon>Durocryptodira</taxon>
        <taxon>Americhelydia</taxon>
        <taxon>Chelonioidea</taxon>
        <taxon>Cheloniidae</taxon>
        <taxon>Chelonia</taxon>
    </lineage>
</organism>
<protein>
    <submittedName>
        <fullName evidence="2">Uncharacterized protein</fullName>
    </submittedName>
</protein>
<evidence type="ECO:0000313" key="2">
    <source>
        <dbReference type="EMBL" id="EMP32947.1"/>
    </source>
</evidence>
<sequence length="331" mass="36808">MMRQSPSQAQGFFSRGSRLVASEHRPPSQPRTSLCPGDLRQLWHKPHHQPRSSPQQDPLQGQATVISATIATEAPDTDQEEVREPEGQEDPILPLASSSSSPDEVVAGASTSGPPQIDHRAYQDLLWRIAYNMGLLAEEVVEPEDPMVDILTPEGPSQSSRQGPISSSMKAPLQGAPRLIQRELVRKNFPMTVHGVLTQPFGMDVNSTSRRTTVMRRGRDPSKLRNFSYVLRSAYRGVFTAVSRLLPLPHRLRLRLSRSWSTGVDGRALRGQFIPSRLDSINRSPLDRSLPADPAAFLKDQASQVYRVLPWISSCLTLNTLYGREQNVEPV</sequence>
<feature type="compositionally biased region" description="Low complexity" evidence="1">
    <location>
        <begin position="155"/>
        <end position="168"/>
    </location>
</feature>